<dbReference type="InterPro" id="IPR020816">
    <property type="entry name" value="Histone-like_DNA-bd_CS"/>
</dbReference>
<keyword evidence="6" id="KW-1185">Reference proteome</keyword>
<dbReference type="PANTHER" id="PTHR33175">
    <property type="entry name" value="DNA-BINDING PROTEIN HU"/>
    <property type="match status" value="1"/>
</dbReference>
<dbReference type="CDD" id="cd13831">
    <property type="entry name" value="HU"/>
    <property type="match status" value="1"/>
</dbReference>
<dbReference type="GO" id="GO:0003677">
    <property type="term" value="F:DNA binding"/>
    <property type="evidence" value="ECO:0007669"/>
    <property type="project" value="UniProtKB-KW"/>
</dbReference>
<dbReference type="GO" id="GO:0030527">
    <property type="term" value="F:structural constituent of chromatin"/>
    <property type="evidence" value="ECO:0007669"/>
    <property type="project" value="InterPro"/>
</dbReference>
<evidence type="ECO:0000256" key="4">
    <source>
        <dbReference type="RuleBase" id="RU003939"/>
    </source>
</evidence>
<dbReference type="Pfam" id="PF00216">
    <property type="entry name" value="Bac_DNA_binding"/>
    <property type="match status" value="1"/>
</dbReference>
<dbReference type="EMBL" id="CP045423">
    <property type="protein sequence ID" value="QFU17173.1"/>
    <property type="molecule type" value="Genomic_DNA"/>
</dbReference>
<evidence type="ECO:0000256" key="3">
    <source>
        <dbReference type="ARBA" id="ARBA00023125"/>
    </source>
</evidence>
<dbReference type="KEGG" id="mico:GDR74_13615"/>
<evidence type="ECO:0000256" key="1">
    <source>
        <dbReference type="ARBA" id="ARBA00010529"/>
    </source>
</evidence>
<dbReference type="InterPro" id="IPR000119">
    <property type="entry name" value="Hist_DNA-bd"/>
</dbReference>
<dbReference type="PANTHER" id="PTHR33175:SF3">
    <property type="entry name" value="DNA-BINDING PROTEIN HU-BETA"/>
    <property type="match status" value="1"/>
</dbReference>
<proteinExistence type="inferred from homology"/>
<dbReference type="Gene3D" id="4.10.520.10">
    <property type="entry name" value="IHF-like DNA-binding proteins"/>
    <property type="match status" value="1"/>
</dbReference>
<dbReference type="PRINTS" id="PR01727">
    <property type="entry name" value="DNABINDINGHU"/>
</dbReference>
<organism evidence="5 6">
    <name type="scientific">Microvirga thermotolerans</name>
    <dbReference type="NCBI Taxonomy" id="2651334"/>
    <lineage>
        <taxon>Bacteria</taxon>
        <taxon>Pseudomonadati</taxon>
        <taxon>Pseudomonadota</taxon>
        <taxon>Alphaproteobacteria</taxon>
        <taxon>Hyphomicrobiales</taxon>
        <taxon>Methylobacteriaceae</taxon>
        <taxon>Microvirga</taxon>
    </lineage>
</organism>
<dbReference type="GO" id="GO:0030261">
    <property type="term" value="P:chromosome condensation"/>
    <property type="evidence" value="ECO:0007669"/>
    <property type="project" value="UniProtKB-KW"/>
</dbReference>
<comment type="similarity">
    <text evidence="1 4">Belongs to the bacterial histone-like protein family.</text>
</comment>
<dbReference type="SUPFAM" id="SSF47729">
    <property type="entry name" value="IHF-like DNA-binding proteins"/>
    <property type="match status" value="1"/>
</dbReference>
<evidence type="ECO:0000313" key="6">
    <source>
        <dbReference type="Proteomes" id="UP000325614"/>
    </source>
</evidence>
<evidence type="ECO:0000256" key="2">
    <source>
        <dbReference type="ARBA" id="ARBA00023067"/>
    </source>
</evidence>
<dbReference type="Proteomes" id="UP000325614">
    <property type="component" value="Chromosome"/>
</dbReference>
<sequence>MNKNELIEQIAQEYELTKAFARNVVEHVFEAISDAVHKGEEVAIFGFGKFKLSERKARKGRNPQTGEAIKIAASKNVKFEQAKALKERVNSKRRSRKG</sequence>
<keyword evidence="3 5" id="KW-0238">DNA-binding</keyword>
<dbReference type="PROSITE" id="PS00045">
    <property type="entry name" value="HISTONE_LIKE"/>
    <property type="match status" value="1"/>
</dbReference>
<protein>
    <submittedName>
        <fullName evidence="5">HU family DNA-binding protein</fullName>
    </submittedName>
</protein>
<dbReference type="AlphaFoldDB" id="A0A5P9JXM1"/>
<reference evidence="5 6" key="1">
    <citation type="submission" date="2019-10" db="EMBL/GenBank/DDBJ databases">
        <title>Isolation, Identification of Microvirga thermotolerans HR1, a novel thermophilic bacterium and Comparative Genomics of the genus Microvirga.</title>
        <authorList>
            <person name="Li J."/>
            <person name="Zhang W."/>
            <person name="Lin M."/>
            <person name="Wang J."/>
        </authorList>
    </citation>
    <scope>NUCLEOTIDE SEQUENCE [LARGE SCALE GENOMIC DNA]</scope>
    <source>
        <strain evidence="5 6">HR1</strain>
    </source>
</reference>
<name>A0A5P9JXM1_9HYPH</name>
<dbReference type="SMART" id="SM00411">
    <property type="entry name" value="BHL"/>
    <property type="match status" value="1"/>
</dbReference>
<evidence type="ECO:0000313" key="5">
    <source>
        <dbReference type="EMBL" id="QFU17173.1"/>
    </source>
</evidence>
<dbReference type="InterPro" id="IPR010992">
    <property type="entry name" value="IHF-like_DNA-bd_dom_sf"/>
</dbReference>
<keyword evidence="2" id="KW-0226">DNA condensation</keyword>
<dbReference type="RefSeq" id="WP_152586809.1">
    <property type="nucleotide sequence ID" value="NZ_CP045423.1"/>
</dbReference>
<accession>A0A5P9JXM1</accession>
<gene>
    <name evidence="5" type="ORF">GDR74_13615</name>
</gene>